<evidence type="ECO:0000313" key="2">
    <source>
        <dbReference type="Proteomes" id="UP000245647"/>
    </source>
</evidence>
<dbReference type="AlphaFoldDB" id="A0A2U2PJL1"/>
<sequence length="449" mass="51704">MNTINSIATAIKPNPLLKINEIVDLNRPFEWIEYDTAILVVHGIGNQLPMETIDQFGKGLVKQLKACYERTTGQSFFEHFVVEHVIVNKKADEGARDWFDNVVRIRKRDDLTAPAIDIYEYYWAYYTEGKADWSDINQWLQGVVKGAGKFYKRNMDFAKAAGDRSLLTYYQGQTNWKYFLFIRLIAQVVVGGRLLIDFIVKLLSLVPVLGSLIGSFVSNYITREKNAIANILGDVIVYNVTDTKSKYYAVRREILDGAVRAIKFLLEKKKSVAEAVQGFEQDAYPSVIVAGHSLGSQVSYDALNRINFLINKNGIKCRSVGDKLKGFVTFGCPLDKIAFFLRENIPDEQFVRQQLLNNFLGFKQKGWNAGVVQPEDFFQIENTLVKNLEQVKWRNYYDEKDYVSGNLDYYSGLTNIDCQFDRKEFFAFTHGDYWTCDLFYQDFINEFLS</sequence>
<dbReference type="InterPro" id="IPR029058">
    <property type="entry name" value="AB_hydrolase_fold"/>
</dbReference>
<dbReference type="SUPFAM" id="SSF53474">
    <property type="entry name" value="alpha/beta-Hydrolases"/>
    <property type="match status" value="1"/>
</dbReference>
<reference evidence="1 2" key="1">
    <citation type="submission" date="2018-04" db="EMBL/GenBank/DDBJ databases">
        <title>Pedobacter chongqingensis sp. nov., isolated from a rottenly hemp rope.</title>
        <authorList>
            <person name="Cai Y."/>
        </authorList>
    </citation>
    <scope>NUCLEOTIDE SEQUENCE [LARGE SCALE GENOMIC DNA]</scope>
    <source>
        <strain evidence="1 2">FJ4-8</strain>
    </source>
</reference>
<dbReference type="RefSeq" id="WP_109415054.1">
    <property type="nucleotide sequence ID" value="NZ_QEAS01000004.1"/>
</dbReference>
<organism evidence="1 2">
    <name type="scientific">Pararcticibacter amylolyticus</name>
    <dbReference type="NCBI Taxonomy" id="2173175"/>
    <lineage>
        <taxon>Bacteria</taxon>
        <taxon>Pseudomonadati</taxon>
        <taxon>Bacteroidota</taxon>
        <taxon>Sphingobacteriia</taxon>
        <taxon>Sphingobacteriales</taxon>
        <taxon>Sphingobacteriaceae</taxon>
        <taxon>Pararcticibacter</taxon>
    </lineage>
</organism>
<proteinExistence type="predicted"/>
<dbReference type="EMBL" id="QEAS01000004">
    <property type="protein sequence ID" value="PWG81570.1"/>
    <property type="molecule type" value="Genomic_DNA"/>
</dbReference>
<gene>
    <name evidence="1" type="ORF">DDR33_06995</name>
</gene>
<accession>A0A2U2PJL1</accession>
<keyword evidence="2" id="KW-1185">Reference proteome</keyword>
<evidence type="ECO:0000313" key="1">
    <source>
        <dbReference type="EMBL" id="PWG81570.1"/>
    </source>
</evidence>
<name>A0A2U2PJL1_9SPHI</name>
<comment type="caution">
    <text evidence="1">The sequence shown here is derived from an EMBL/GenBank/DDBJ whole genome shotgun (WGS) entry which is preliminary data.</text>
</comment>
<protein>
    <submittedName>
        <fullName evidence="1">Uncharacterized protein</fullName>
    </submittedName>
</protein>
<dbReference type="Proteomes" id="UP000245647">
    <property type="component" value="Unassembled WGS sequence"/>
</dbReference>
<dbReference type="OrthoDB" id="4058760at2"/>